<proteinExistence type="predicted"/>
<dbReference type="SUPFAM" id="SSF55781">
    <property type="entry name" value="GAF domain-like"/>
    <property type="match status" value="1"/>
</dbReference>
<dbReference type="Proteomes" id="UP000243342">
    <property type="component" value="Unassembled WGS sequence"/>
</dbReference>
<dbReference type="InterPro" id="IPR003018">
    <property type="entry name" value="GAF"/>
</dbReference>
<keyword evidence="3" id="KW-1185">Reference proteome</keyword>
<dbReference type="AlphaFoldDB" id="A0A1J7CGH3"/>
<reference evidence="2 3" key="1">
    <citation type="submission" date="2016-10" db="EMBL/GenBank/DDBJ databases">
        <title>Genome sequence of Streptomyces gilvigriseus MUSC 26.</title>
        <authorList>
            <person name="Lee L.-H."/>
            <person name="Ser H.-L."/>
        </authorList>
    </citation>
    <scope>NUCLEOTIDE SEQUENCE [LARGE SCALE GENOMIC DNA]</scope>
    <source>
        <strain evidence="2 3">MUSC 26</strain>
    </source>
</reference>
<accession>A0A1J7CGH3</accession>
<dbReference type="EMBL" id="MLCF01000012">
    <property type="protein sequence ID" value="OIV38762.1"/>
    <property type="molecule type" value="Genomic_DNA"/>
</dbReference>
<dbReference type="STRING" id="1428644.BIV57_03905"/>
<dbReference type="RefSeq" id="WP_071655236.1">
    <property type="nucleotide sequence ID" value="NZ_MLCF01000012.1"/>
</dbReference>
<gene>
    <name evidence="2" type="ORF">BIV57_03905</name>
</gene>
<protein>
    <recommendedName>
        <fullName evidence="1">GAF domain-containing protein</fullName>
    </recommendedName>
</protein>
<evidence type="ECO:0000313" key="2">
    <source>
        <dbReference type="EMBL" id="OIV38762.1"/>
    </source>
</evidence>
<dbReference type="Pfam" id="PF01590">
    <property type="entry name" value="GAF"/>
    <property type="match status" value="1"/>
</dbReference>
<dbReference type="Gene3D" id="3.30.450.40">
    <property type="match status" value="1"/>
</dbReference>
<sequence>MLSVLEEGPGGLAALRRVPDAQWLSALAVDAVTLSLRAADSLELVWWVDPGVGAVELEDAQYLVGEGPTPEAAARGCPMVVPDLEEESPGRWPILLAHRAGMGSTLRAVAAVPVCVGRALVGVFAAYRRSPGPFLPGVLRTMGAAADAVGRQVARGPLEIPELHRDILHQAAGAVSVREGITTAEAAEFVRARLFTAGRDLIGSAEEILGHADREE</sequence>
<feature type="domain" description="GAF" evidence="1">
    <location>
        <begin position="26"/>
        <end position="152"/>
    </location>
</feature>
<evidence type="ECO:0000313" key="3">
    <source>
        <dbReference type="Proteomes" id="UP000243342"/>
    </source>
</evidence>
<name>A0A1J7CGH3_9ACTN</name>
<comment type="caution">
    <text evidence="2">The sequence shown here is derived from an EMBL/GenBank/DDBJ whole genome shotgun (WGS) entry which is preliminary data.</text>
</comment>
<dbReference type="InterPro" id="IPR029016">
    <property type="entry name" value="GAF-like_dom_sf"/>
</dbReference>
<evidence type="ECO:0000259" key="1">
    <source>
        <dbReference type="Pfam" id="PF01590"/>
    </source>
</evidence>
<organism evidence="2 3">
    <name type="scientific">Mangrovactinospora gilvigrisea</name>
    <dbReference type="NCBI Taxonomy" id="1428644"/>
    <lineage>
        <taxon>Bacteria</taxon>
        <taxon>Bacillati</taxon>
        <taxon>Actinomycetota</taxon>
        <taxon>Actinomycetes</taxon>
        <taxon>Kitasatosporales</taxon>
        <taxon>Streptomycetaceae</taxon>
        <taxon>Mangrovactinospora</taxon>
    </lineage>
</organism>